<dbReference type="AlphaFoldDB" id="X1GBA2"/>
<name>X1GBA2_9ZZZZ</name>
<accession>X1GBA2</accession>
<gene>
    <name evidence="3" type="ORF">S03H2_18891</name>
</gene>
<reference evidence="3" key="1">
    <citation type="journal article" date="2014" name="Front. Microbiol.">
        <title>High frequency of phylogenetically diverse reductive dehalogenase-homologous genes in deep subseafloor sedimentary metagenomes.</title>
        <authorList>
            <person name="Kawai M."/>
            <person name="Futagami T."/>
            <person name="Toyoda A."/>
            <person name="Takaki Y."/>
            <person name="Nishi S."/>
            <person name="Hori S."/>
            <person name="Arai W."/>
            <person name="Tsubouchi T."/>
            <person name="Morono Y."/>
            <person name="Uchiyama I."/>
            <person name="Ito T."/>
            <person name="Fujiyama A."/>
            <person name="Inagaki F."/>
            <person name="Takami H."/>
        </authorList>
    </citation>
    <scope>NUCLEOTIDE SEQUENCE</scope>
    <source>
        <strain evidence="3">Expedition CK06-06</strain>
    </source>
</reference>
<keyword evidence="1" id="KW-0812">Transmembrane</keyword>
<proteinExistence type="predicted"/>
<protein>
    <recommendedName>
        <fullName evidence="2">Putative Flp pilus-assembly TadG-like N-terminal domain-containing protein</fullName>
    </recommendedName>
</protein>
<organism evidence="3">
    <name type="scientific">marine sediment metagenome</name>
    <dbReference type="NCBI Taxonomy" id="412755"/>
    <lineage>
        <taxon>unclassified sequences</taxon>
        <taxon>metagenomes</taxon>
        <taxon>ecological metagenomes</taxon>
    </lineage>
</organism>
<evidence type="ECO:0000259" key="2">
    <source>
        <dbReference type="Pfam" id="PF13400"/>
    </source>
</evidence>
<comment type="caution">
    <text evidence="3">The sequence shown here is derived from an EMBL/GenBank/DDBJ whole genome shotgun (WGS) entry which is preliminary data.</text>
</comment>
<sequence>MKKFLIKQIKYERGSYAIISVIMIPIFLLIAALAVDMSILFAARSELLKASDIAAIEVSKYLDLEQTQITGDVVVRSGYANYAIDWVLYNFNNKFGGR</sequence>
<dbReference type="EMBL" id="BARU01009823">
    <property type="protein sequence ID" value="GAH42090.1"/>
    <property type="molecule type" value="Genomic_DNA"/>
</dbReference>
<feature type="transmembrane region" description="Helical" evidence="1">
    <location>
        <begin position="21"/>
        <end position="43"/>
    </location>
</feature>
<keyword evidence="1" id="KW-0472">Membrane</keyword>
<keyword evidence="1" id="KW-1133">Transmembrane helix</keyword>
<feature type="domain" description="Putative Flp pilus-assembly TadG-like N-terminal" evidence="2">
    <location>
        <begin position="14"/>
        <end position="56"/>
    </location>
</feature>
<dbReference type="InterPro" id="IPR028087">
    <property type="entry name" value="Tad_N"/>
</dbReference>
<evidence type="ECO:0000313" key="3">
    <source>
        <dbReference type="EMBL" id="GAH42090.1"/>
    </source>
</evidence>
<evidence type="ECO:0000256" key="1">
    <source>
        <dbReference type="SAM" id="Phobius"/>
    </source>
</evidence>
<dbReference type="Pfam" id="PF13400">
    <property type="entry name" value="Tad"/>
    <property type="match status" value="1"/>
</dbReference>